<dbReference type="Proteomes" id="UP000762676">
    <property type="component" value="Unassembled WGS sequence"/>
</dbReference>
<gene>
    <name evidence="1" type="ORF">ElyMa_002337900</name>
</gene>
<evidence type="ECO:0000313" key="1">
    <source>
        <dbReference type="EMBL" id="GFR81322.1"/>
    </source>
</evidence>
<evidence type="ECO:0000313" key="2">
    <source>
        <dbReference type="Proteomes" id="UP000762676"/>
    </source>
</evidence>
<comment type="caution">
    <text evidence="1">The sequence shown here is derived from an EMBL/GenBank/DDBJ whole genome shotgun (WGS) entry which is preliminary data.</text>
</comment>
<reference evidence="1 2" key="1">
    <citation type="journal article" date="2021" name="Elife">
        <title>Chloroplast acquisition without the gene transfer in kleptoplastic sea slugs, Plakobranchus ocellatus.</title>
        <authorList>
            <person name="Maeda T."/>
            <person name="Takahashi S."/>
            <person name="Yoshida T."/>
            <person name="Shimamura S."/>
            <person name="Takaki Y."/>
            <person name="Nagai Y."/>
            <person name="Toyoda A."/>
            <person name="Suzuki Y."/>
            <person name="Arimoto A."/>
            <person name="Ishii H."/>
            <person name="Satoh N."/>
            <person name="Nishiyama T."/>
            <person name="Hasebe M."/>
            <person name="Maruyama T."/>
            <person name="Minagawa J."/>
            <person name="Obokata J."/>
            <person name="Shigenobu S."/>
        </authorList>
    </citation>
    <scope>NUCLEOTIDE SEQUENCE [LARGE SCALE GENOMIC DNA]</scope>
</reference>
<protein>
    <submittedName>
        <fullName evidence="1">Uncharacterized protein</fullName>
    </submittedName>
</protein>
<dbReference type="AlphaFoldDB" id="A0AAV4G6I6"/>
<sequence length="112" mass="12179">MNEWTANRPRLGYQCTSVAARVSTLWSFPLGTRHIDNLRVCTPRVPSGRVFRNDLLVAVSPQGAGNRAEQRSRSRAERLAGLAAAAAAAAAAEKQRVMCPLQHYYIAALTTA</sequence>
<proteinExistence type="predicted"/>
<accession>A0AAV4G6I6</accession>
<dbReference type="EMBL" id="BMAT01004815">
    <property type="protein sequence ID" value="GFR81322.1"/>
    <property type="molecule type" value="Genomic_DNA"/>
</dbReference>
<name>A0AAV4G6I6_9GAST</name>
<organism evidence="1 2">
    <name type="scientific">Elysia marginata</name>
    <dbReference type="NCBI Taxonomy" id="1093978"/>
    <lineage>
        <taxon>Eukaryota</taxon>
        <taxon>Metazoa</taxon>
        <taxon>Spiralia</taxon>
        <taxon>Lophotrochozoa</taxon>
        <taxon>Mollusca</taxon>
        <taxon>Gastropoda</taxon>
        <taxon>Heterobranchia</taxon>
        <taxon>Euthyneura</taxon>
        <taxon>Panpulmonata</taxon>
        <taxon>Sacoglossa</taxon>
        <taxon>Placobranchoidea</taxon>
        <taxon>Plakobranchidae</taxon>
        <taxon>Elysia</taxon>
    </lineage>
</organism>
<keyword evidence="2" id="KW-1185">Reference proteome</keyword>